<dbReference type="GO" id="GO:0006511">
    <property type="term" value="P:ubiquitin-dependent protein catabolic process"/>
    <property type="evidence" value="ECO:0007669"/>
    <property type="project" value="TreeGrafter"/>
</dbReference>
<evidence type="ECO:0000256" key="2">
    <source>
        <dbReference type="ARBA" id="ARBA00022771"/>
    </source>
</evidence>
<dbReference type="InterPro" id="IPR013083">
    <property type="entry name" value="Znf_RING/FYVE/PHD"/>
</dbReference>
<dbReference type="PANTHER" id="PTHR47094:SF1">
    <property type="entry name" value="RING-TYPE E3 UBIQUITIN TRANSFERASE"/>
    <property type="match status" value="1"/>
</dbReference>
<reference evidence="6 7" key="1">
    <citation type="submission" date="2024-01" db="EMBL/GenBank/DDBJ databases">
        <title>The complete chloroplast genome sequence of Lithospermum erythrorhizon: insights into the phylogenetic relationship among Boraginaceae species and the maternal lineages of purple gromwells.</title>
        <authorList>
            <person name="Okada T."/>
            <person name="Watanabe K."/>
        </authorList>
    </citation>
    <scope>NUCLEOTIDE SEQUENCE [LARGE SCALE GENOMIC DNA]</scope>
</reference>
<evidence type="ECO:0000259" key="5">
    <source>
        <dbReference type="PROSITE" id="PS50089"/>
    </source>
</evidence>
<keyword evidence="1" id="KW-0479">Metal-binding</keyword>
<evidence type="ECO:0000313" key="6">
    <source>
        <dbReference type="EMBL" id="GAA0157353.1"/>
    </source>
</evidence>
<dbReference type="GO" id="GO:0140082">
    <property type="term" value="F:SUMO-ubiquitin ligase activity"/>
    <property type="evidence" value="ECO:0007669"/>
    <property type="project" value="TreeGrafter"/>
</dbReference>
<keyword evidence="3" id="KW-0862">Zinc</keyword>
<dbReference type="PROSITE" id="PS50089">
    <property type="entry name" value="ZF_RING_2"/>
    <property type="match status" value="1"/>
</dbReference>
<dbReference type="PANTHER" id="PTHR47094">
    <property type="entry name" value="ELFLESS, ISOFORM B"/>
    <property type="match status" value="1"/>
</dbReference>
<protein>
    <recommendedName>
        <fullName evidence="5">RING-type domain-containing protein</fullName>
    </recommendedName>
</protein>
<evidence type="ECO:0000313" key="7">
    <source>
        <dbReference type="Proteomes" id="UP001454036"/>
    </source>
</evidence>
<proteinExistence type="predicted"/>
<organism evidence="6 7">
    <name type="scientific">Lithospermum erythrorhizon</name>
    <name type="common">Purple gromwell</name>
    <name type="synonym">Lithospermum officinale var. erythrorhizon</name>
    <dbReference type="NCBI Taxonomy" id="34254"/>
    <lineage>
        <taxon>Eukaryota</taxon>
        <taxon>Viridiplantae</taxon>
        <taxon>Streptophyta</taxon>
        <taxon>Embryophyta</taxon>
        <taxon>Tracheophyta</taxon>
        <taxon>Spermatophyta</taxon>
        <taxon>Magnoliopsida</taxon>
        <taxon>eudicotyledons</taxon>
        <taxon>Gunneridae</taxon>
        <taxon>Pentapetalae</taxon>
        <taxon>asterids</taxon>
        <taxon>lamiids</taxon>
        <taxon>Boraginales</taxon>
        <taxon>Boraginaceae</taxon>
        <taxon>Boraginoideae</taxon>
        <taxon>Lithospermeae</taxon>
        <taxon>Lithospermum</taxon>
    </lineage>
</organism>
<name>A0AAV3Q4H7_LITER</name>
<dbReference type="Proteomes" id="UP001454036">
    <property type="component" value="Unassembled WGS sequence"/>
</dbReference>
<dbReference type="GO" id="GO:0032183">
    <property type="term" value="F:SUMO binding"/>
    <property type="evidence" value="ECO:0007669"/>
    <property type="project" value="TreeGrafter"/>
</dbReference>
<evidence type="ECO:0000256" key="4">
    <source>
        <dbReference type="PROSITE-ProRule" id="PRU00175"/>
    </source>
</evidence>
<evidence type="ECO:0000256" key="3">
    <source>
        <dbReference type="ARBA" id="ARBA00022833"/>
    </source>
</evidence>
<dbReference type="SMART" id="SM00184">
    <property type="entry name" value="RING"/>
    <property type="match status" value="1"/>
</dbReference>
<sequence>MSAQDMEAPPNMYSRNRVRRKPMIDLNAALPYSNLGHEGTSTDQGVLVDHLNAALPDSNLGQEGTSTDQGVPVDHLNVALPDSNLGQEGTSTDQGVPVDHLNVALPDSNLGQEGTSTDQGVPVDHLNVALPDSNLGQEGTSTDQGVRVDQTNNQVGVPGPSTPIDLEAVDNDVIISSPRTFAEAKSNSRMNRGRPIVVDVEAGDWVAVKNNKRRRTGPNRTFINYDLVINLEGSSSSKSIVPPPTPPPPKDPSFSCPVCMGSLVEETSTKCGHIFCKKCIRAAITAQNKCPTCRRKVLMKDLIRVYLPATS</sequence>
<dbReference type="SUPFAM" id="SSF57850">
    <property type="entry name" value="RING/U-box"/>
    <property type="match status" value="1"/>
</dbReference>
<dbReference type="InterPro" id="IPR049627">
    <property type="entry name" value="SLX8"/>
</dbReference>
<dbReference type="GO" id="GO:0061630">
    <property type="term" value="F:ubiquitin protein ligase activity"/>
    <property type="evidence" value="ECO:0007669"/>
    <property type="project" value="InterPro"/>
</dbReference>
<dbReference type="InterPro" id="IPR001841">
    <property type="entry name" value="Znf_RING"/>
</dbReference>
<evidence type="ECO:0000256" key="1">
    <source>
        <dbReference type="ARBA" id="ARBA00022723"/>
    </source>
</evidence>
<dbReference type="GO" id="GO:0008270">
    <property type="term" value="F:zinc ion binding"/>
    <property type="evidence" value="ECO:0007669"/>
    <property type="project" value="UniProtKB-KW"/>
</dbReference>
<keyword evidence="7" id="KW-1185">Reference proteome</keyword>
<dbReference type="PROSITE" id="PS00518">
    <property type="entry name" value="ZF_RING_1"/>
    <property type="match status" value="1"/>
</dbReference>
<dbReference type="AlphaFoldDB" id="A0AAV3Q4H7"/>
<dbReference type="Pfam" id="PF13923">
    <property type="entry name" value="zf-C3HC4_2"/>
    <property type="match status" value="1"/>
</dbReference>
<dbReference type="GO" id="GO:0033768">
    <property type="term" value="C:SUMO-targeted ubiquitin ligase complex"/>
    <property type="evidence" value="ECO:0007669"/>
    <property type="project" value="TreeGrafter"/>
</dbReference>
<dbReference type="EMBL" id="BAABME010003085">
    <property type="protein sequence ID" value="GAA0157353.1"/>
    <property type="molecule type" value="Genomic_DNA"/>
</dbReference>
<dbReference type="Gene3D" id="3.30.40.10">
    <property type="entry name" value="Zinc/RING finger domain, C3HC4 (zinc finger)"/>
    <property type="match status" value="1"/>
</dbReference>
<comment type="caution">
    <text evidence="6">The sequence shown here is derived from an EMBL/GenBank/DDBJ whole genome shotgun (WGS) entry which is preliminary data.</text>
</comment>
<dbReference type="InterPro" id="IPR017907">
    <property type="entry name" value="Znf_RING_CS"/>
</dbReference>
<accession>A0AAV3Q4H7</accession>
<gene>
    <name evidence="6" type="ORF">LIER_14638</name>
</gene>
<feature type="domain" description="RING-type" evidence="5">
    <location>
        <begin position="256"/>
        <end position="294"/>
    </location>
</feature>
<keyword evidence="2 4" id="KW-0863">Zinc-finger</keyword>